<proteinExistence type="predicted"/>
<protein>
    <submittedName>
        <fullName evidence="2">Uncharacterized protein</fullName>
    </submittedName>
</protein>
<comment type="caution">
    <text evidence="2">The sequence shown here is derived from an EMBL/GenBank/DDBJ whole genome shotgun (WGS) entry which is preliminary data.</text>
</comment>
<keyword evidence="3" id="KW-1185">Reference proteome</keyword>
<feature type="compositionally biased region" description="Basic and acidic residues" evidence="1">
    <location>
        <begin position="146"/>
        <end position="155"/>
    </location>
</feature>
<gene>
    <name evidence="2" type="ORF">STCU_06815</name>
</gene>
<dbReference type="Proteomes" id="UP000015354">
    <property type="component" value="Unassembled WGS sequence"/>
</dbReference>
<evidence type="ECO:0000313" key="2">
    <source>
        <dbReference type="EMBL" id="EPY25155.1"/>
    </source>
</evidence>
<reference evidence="2 3" key="1">
    <citation type="journal article" date="2013" name="PLoS ONE">
        <title>Predicting the Proteins of Angomonas deanei, Strigomonas culicis and Their Respective Endosymbionts Reveals New Aspects of the Trypanosomatidae Family.</title>
        <authorList>
            <person name="Motta M.C."/>
            <person name="Martins A.C."/>
            <person name="de Souza S.S."/>
            <person name="Catta-Preta C.M."/>
            <person name="Silva R."/>
            <person name="Klein C.C."/>
            <person name="de Almeida L.G."/>
            <person name="de Lima Cunha O."/>
            <person name="Ciapina L.P."/>
            <person name="Brocchi M."/>
            <person name="Colabardini A.C."/>
            <person name="de Araujo Lima B."/>
            <person name="Machado C.R."/>
            <person name="de Almeida Soares C.M."/>
            <person name="Probst C.M."/>
            <person name="de Menezes C.B."/>
            <person name="Thompson C.E."/>
            <person name="Bartholomeu D.C."/>
            <person name="Gradia D.F."/>
            <person name="Pavoni D.P."/>
            <person name="Grisard E.C."/>
            <person name="Fantinatti-Garboggini F."/>
            <person name="Marchini F.K."/>
            <person name="Rodrigues-Luiz G.F."/>
            <person name="Wagner G."/>
            <person name="Goldman G.H."/>
            <person name="Fietto J.L."/>
            <person name="Elias M.C."/>
            <person name="Goldman M.H."/>
            <person name="Sagot M.F."/>
            <person name="Pereira M."/>
            <person name="Stoco P.H."/>
            <person name="de Mendonca-Neto R.P."/>
            <person name="Teixeira S.M."/>
            <person name="Maciel T.E."/>
            <person name="de Oliveira Mendes T.A."/>
            <person name="Urmenyi T.P."/>
            <person name="de Souza W."/>
            <person name="Schenkman S."/>
            <person name="de Vasconcelos A.T."/>
        </authorList>
    </citation>
    <scope>NUCLEOTIDE SEQUENCE [LARGE SCALE GENOMIC DNA]</scope>
</reference>
<dbReference type="OrthoDB" id="272478at2759"/>
<dbReference type="EMBL" id="ATMH01006815">
    <property type="protein sequence ID" value="EPY25155.1"/>
    <property type="molecule type" value="Genomic_DNA"/>
</dbReference>
<evidence type="ECO:0000313" key="3">
    <source>
        <dbReference type="Proteomes" id="UP000015354"/>
    </source>
</evidence>
<feature type="region of interest" description="Disordered" evidence="1">
    <location>
        <begin position="144"/>
        <end position="167"/>
    </location>
</feature>
<dbReference type="AlphaFoldDB" id="S9VPH4"/>
<sequence length="208" mass="23870">MLISQTIRGEIDPKLLPSGSPQGSSAAVALSDPALRQDLSLYPADMSFLDTYAEKQSAQVLSEDAMLQQANQYFKEVNKREREMNHAAVEYIKKLKAINRRGGDKDGFRYVLPTSVKQVVRDMMAKQGNHNEYVDPEMLISNFGGDDVKDGSDRPIRKKRRGPRRHNDFYQFQVSKQWTKNAENFLRKGRANKSMFEAKKRQRSIKKL</sequence>
<evidence type="ECO:0000256" key="1">
    <source>
        <dbReference type="SAM" id="MobiDB-lite"/>
    </source>
</evidence>
<accession>S9VPH4</accession>
<organism evidence="2 3">
    <name type="scientific">Strigomonas culicis</name>
    <dbReference type="NCBI Taxonomy" id="28005"/>
    <lineage>
        <taxon>Eukaryota</taxon>
        <taxon>Discoba</taxon>
        <taxon>Euglenozoa</taxon>
        <taxon>Kinetoplastea</taxon>
        <taxon>Metakinetoplastina</taxon>
        <taxon>Trypanosomatida</taxon>
        <taxon>Trypanosomatidae</taxon>
        <taxon>Strigomonadinae</taxon>
        <taxon>Strigomonas</taxon>
    </lineage>
</organism>
<name>S9VPH4_9TRYP</name>